<protein>
    <submittedName>
        <fullName evidence="5">Aldolase/citrate lyase family protein</fullName>
    </submittedName>
</protein>
<keyword evidence="6" id="KW-1185">Reference proteome</keyword>
<keyword evidence="2" id="KW-0479">Metal-binding</keyword>
<dbReference type="Pfam" id="PF03328">
    <property type="entry name" value="HpcH_HpaI"/>
    <property type="match status" value="1"/>
</dbReference>
<sequence length="259" mass="28549">MSLNRLRDLAAAKSAAIGTFVSMGNMSEVECLGYTGLDFVVIDTEHGPFDTETMMNLIRAAELVHLVPVVRLANVDHKDIQRAADCGAQAIILPCLRELDDFKKAVALAKYAPIGQRGFIKGRGTHFGNAPWAATETLEEYYANSNERLLVMPQCETKEALEQIEDIVQIEGLDGIFIGPYDLSTCLGIPGQFETPVFKEATDRILKACHDAGKLCYIFTGTTNQARDYIAQGYDGIAHNLDFNILIEAYKQVVADIRK</sequence>
<comment type="caution">
    <text evidence="5">The sequence shown here is derived from an EMBL/GenBank/DDBJ whole genome shotgun (WGS) entry which is preliminary data.</text>
</comment>
<dbReference type="EMBL" id="JANGEW010000005">
    <property type="protein sequence ID" value="MCQ5342257.1"/>
    <property type="molecule type" value="Genomic_DNA"/>
</dbReference>
<organism evidence="5 6">
    <name type="scientific">Megasphaera massiliensis</name>
    <dbReference type="NCBI Taxonomy" id="1232428"/>
    <lineage>
        <taxon>Bacteria</taxon>
        <taxon>Bacillati</taxon>
        <taxon>Bacillota</taxon>
        <taxon>Negativicutes</taxon>
        <taxon>Veillonellales</taxon>
        <taxon>Veillonellaceae</taxon>
        <taxon>Megasphaera</taxon>
    </lineage>
</organism>
<dbReference type="PANTHER" id="PTHR30502">
    <property type="entry name" value="2-KETO-3-DEOXY-L-RHAMNONATE ALDOLASE"/>
    <property type="match status" value="1"/>
</dbReference>
<dbReference type="GO" id="GO:0016829">
    <property type="term" value="F:lyase activity"/>
    <property type="evidence" value="ECO:0007669"/>
    <property type="project" value="UniProtKB-KW"/>
</dbReference>
<dbReference type="SUPFAM" id="SSF51621">
    <property type="entry name" value="Phosphoenolpyruvate/pyruvate domain"/>
    <property type="match status" value="1"/>
</dbReference>
<evidence type="ECO:0000256" key="1">
    <source>
        <dbReference type="ARBA" id="ARBA00005568"/>
    </source>
</evidence>
<dbReference type="PANTHER" id="PTHR30502:SF0">
    <property type="entry name" value="PHOSPHOENOLPYRUVATE CARBOXYLASE FAMILY PROTEIN"/>
    <property type="match status" value="1"/>
</dbReference>
<dbReference type="Proteomes" id="UP001206692">
    <property type="component" value="Unassembled WGS sequence"/>
</dbReference>
<evidence type="ECO:0000313" key="5">
    <source>
        <dbReference type="EMBL" id="MCQ5342257.1"/>
    </source>
</evidence>
<feature type="domain" description="HpcH/HpaI aldolase/citrate lyase" evidence="4">
    <location>
        <begin position="17"/>
        <end position="248"/>
    </location>
</feature>
<dbReference type="InterPro" id="IPR050251">
    <property type="entry name" value="HpcH-HpaI_aldolase"/>
</dbReference>
<evidence type="ECO:0000259" key="4">
    <source>
        <dbReference type="Pfam" id="PF03328"/>
    </source>
</evidence>
<evidence type="ECO:0000313" key="6">
    <source>
        <dbReference type="Proteomes" id="UP001206692"/>
    </source>
</evidence>
<evidence type="ECO:0000256" key="2">
    <source>
        <dbReference type="ARBA" id="ARBA00022723"/>
    </source>
</evidence>
<dbReference type="InterPro" id="IPR015813">
    <property type="entry name" value="Pyrv/PenolPyrv_kinase-like_dom"/>
</dbReference>
<gene>
    <name evidence="5" type="ORF">NE675_04300</name>
</gene>
<dbReference type="RefSeq" id="WP_062411266.1">
    <property type="nucleotide sequence ID" value="NZ_JAJCIO010000012.1"/>
</dbReference>
<proteinExistence type="inferred from homology"/>
<dbReference type="Gene3D" id="3.20.20.60">
    <property type="entry name" value="Phosphoenolpyruvate-binding domains"/>
    <property type="match status" value="1"/>
</dbReference>
<dbReference type="InterPro" id="IPR040442">
    <property type="entry name" value="Pyrv_kinase-like_dom_sf"/>
</dbReference>
<reference evidence="5 6" key="1">
    <citation type="submission" date="2022-06" db="EMBL/GenBank/DDBJ databases">
        <title>Isolation of gut microbiota from human fecal samples.</title>
        <authorList>
            <person name="Pamer E.G."/>
            <person name="Barat B."/>
            <person name="Waligurski E."/>
            <person name="Medina S."/>
            <person name="Paddock L."/>
            <person name="Mostad J."/>
        </authorList>
    </citation>
    <scope>NUCLEOTIDE SEQUENCE [LARGE SCALE GENOMIC DNA]</scope>
    <source>
        <strain evidence="5 6">DFI.1.1</strain>
    </source>
</reference>
<accession>A0ABT1SR68</accession>
<evidence type="ECO:0000256" key="3">
    <source>
        <dbReference type="ARBA" id="ARBA00023239"/>
    </source>
</evidence>
<keyword evidence="3 5" id="KW-0456">Lyase</keyword>
<dbReference type="InterPro" id="IPR005000">
    <property type="entry name" value="Aldolase/citrate-lyase_domain"/>
</dbReference>
<name>A0ABT1SR68_9FIRM</name>
<comment type="similarity">
    <text evidence="1">Belongs to the HpcH/HpaI aldolase family.</text>
</comment>